<keyword evidence="1" id="KW-0812">Transmembrane</keyword>
<proteinExistence type="predicted"/>
<keyword evidence="1" id="KW-0472">Membrane</keyword>
<gene>
    <name evidence="2" type="ORF">QR297_15605</name>
</gene>
<dbReference type="RefSeq" id="WP_236222548.1">
    <property type="nucleotide sequence ID" value="NZ_CP127845.1"/>
</dbReference>
<evidence type="ECO:0000256" key="1">
    <source>
        <dbReference type="SAM" id="Phobius"/>
    </source>
</evidence>
<protein>
    <submittedName>
        <fullName evidence="2">Uncharacterized protein</fullName>
    </submittedName>
</protein>
<feature type="transmembrane region" description="Helical" evidence="1">
    <location>
        <begin position="59"/>
        <end position="78"/>
    </location>
</feature>
<accession>A0ABY9SIH9</accession>
<keyword evidence="1" id="KW-1133">Transmembrane helix</keyword>
<evidence type="ECO:0000313" key="3">
    <source>
        <dbReference type="Proteomes" id="UP001258940"/>
    </source>
</evidence>
<sequence>MNMLKKAVQLIRNESKRPWSEVSSWALAPIGGASKFIAWALTLAVLGVMPGLIQATNEVGITALGVGAYSVVGLMALTAGHFRTVAKRCSELLYQRHYR</sequence>
<dbReference type="Proteomes" id="UP001258940">
    <property type="component" value="Chromosome"/>
</dbReference>
<name>A0ABY9SIH9_9PSED</name>
<organism evidence="2 3">
    <name type="scientific">Pseudomonas shirazica</name>
    <dbReference type="NCBI Taxonomy" id="1940636"/>
    <lineage>
        <taxon>Bacteria</taxon>
        <taxon>Pseudomonadati</taxon>
        <taxon>Pseudomonadota</taxon>
        <taxon>Gammaproteobacteria</taxon>
        <taxon>Pseudomonadales</taxon>
        <taxon>Pseudomonadaceae</taxon>
        <taxon>Pseudomonas</taxon>
    </lineage>
</organism>
<evidence type="ECO:0000313" key="2">
    <source>
        <dbReference type="EMBL" id="WMY83401.1"/>
    </source>
</evidence>
<dbReference type="EMBL" id="CP127845">
    <property type="protein sequence ID" value="WMY83401.1"/>
    <property type="molecule type" value="Genomic_DNA"/>
</dbReference>
<reference evidence="2 3" key="1">
    <citation type="journal article" date="2023" name="J Bioinform Genom">
        <title>Complete genome sequence of the bacterium Pseudomonas shirazica hy376 from natural waters of algiers.</title>
        <authorList>
            <person name="Haffaressas Y."/>
            <person name="Seghouani N."/>
            <person name="Arzamasceva V.O."/>
            <person name="Tepeeva A.N."/>
            <person name="Vasilenko O.V."/>
        </authorList>
    </citation>
    <scope>NUCLEOTIDE SEQUENCE [LARGE SCALE GENOMIC DNA]</scope>
    <source>
        <strain evidence="2 3">HY376</strain>
    </source>
</reference>
<keyword evidence="3" id="KW-1185">Reference proteome</keyword>